<dbReference type="STRING" id="930129.SAMN05216352_104182"/>
<dbReference type="CDD" id="cd05013">
    <property type="entry name" value="SIS_RpiR"/>
    <property type="match status" value="1"/>
</dbReference>
<protein>
    <submittedName>
        <fullName evidence="2">RpiR family transcriptional regulator, glv operon transcriptional regulator</fullName>
    </submittedName>
</protein>
<dbReference type="InterPro" id="IPR001347">
    <property type="entry name" value="SIS_dom"/>
</dbReference>
<evidence type="ECO:0000259" key="1">
    <source>
        <dbReference type="PROSITE" id="PS51464"/>
    </source>
</evidence>
<gene>
    <name evidence="2" type="ORF">SAMN05216352_104182</name>
</gene>
<keyword evidence="3" id="KW-1185">Reference proteome</keyword>
<organism evidence="2 3">
    <name type="scientific">Alteribacillus bidgolensis</name>
    <dbReference type="NCBI Taxonomy" id="930129"/>
    <lineage>
        <taxon>Bacteria</taxon>
        <taxon>Bacillati</taxon>
        <taxon>Bacillota</taxon>
        <taxon>Bacilli</taxon>
        <taxon>Bacillales</taxon>
        <taxon>Bacillaceae</taxon>
        <taxon>Alteribacillus</taxon>
    </lineage>
</organism>
<dbReference type="Pfam" id="PF01380">
    <property type="entry name" value="SIS"/>
    <property type="match status" value="1"/>
</dbReference>
<dbReference type="RefSeq" id="WP_091583724.1">
    <property type="nucleotide sequence ID" value="NZ_FNDU01000004.1"/>
</dbReference>
<reference evidence="2 3" key="1">
    <citation type="submission" date="2016-10" db="EMBL/GenBank/DDBJ databases">
        <authorList>
            <person name="de Groot N.N."/>
        </authorList>
    </citation>
    <scope>NUCLEOTIDE SEQUENCE [LARGE SCALE GENOMIC DNA]</scope>
    <source>
        <strain evidence="3">P4B,CCM 7963,CECT 7998,DSM 25260,IBRC-M 10614,KCTC 13821</strain>
    </source>
</reference>
<dbReference type="Proteomes" id="UP000199017">
    <property type="component" value="Unassembled WGS sequence"/>
</dbReference>
<sequence>MLRQRVFRRRLVVPFITVIHDQTEFEVMLPGIQENDVIIILSYSGETPALIPQIKQLTARGIDFISITNLKNNKLAQMSPHNIYATSSTTITRDGTEVNSFIPFHIAIDLLFRKYVEFIEKEERSN</sequence>
<name>A0A1G8HB34_9BACI</name>
<dbReference type="SUPFAM" id="SSF53697">
    <property type="entry name" value="SIS domain"/>
    <property type="match status" value="1"/>
</dbReference>
<dbReference type="AlphaFoldDB" id="A0A1G8HB34"/>
<dbReference type="GO" id="GO:0003700">
    <property type="term" value="F:DNA-binding transcription factor activity"/>
    <property type="evidence" value="ECO:0007669"/>
    <property type="project" value="InterPro"/>
</dbReference>
<accession>A0A1G8HB34</accession>
<dbReference type="PANTHER" id="PTHR30514:SF1">
    <property type="entry name" value="HTH-TYPE TRANSCRIPTIONAL REGULATOR HEXR-RELATED"/>
    <property type="match status" value="1"/>
</dbReference>
<dbReference type="EMBL" id="FNDU01000004">
    <property type="protein sequence ID" value="SDI03779.1"/>
    <property type="molecule type" value="Genomic_DNA"/>
</dbReference>
<dbReference type="InterPro" id="IPR035472">
    <property type="entry name" value="RpiR-like_SIS"/>
</dbReference>
<dbReference type="GO" id="GO:1901135">
    <property type="term" value="P:carbohydrate derivative metabolic process"/>
    <property type="evidence" value="ECO:0007669"/>
    <property type="project" value="InterPro"/>
</dbReference>
<dbReference type="GO" id="GO:0097367">
    <property type="term" value="F:carbohydrate derivative binding"/>
    <property type="evidence" value="ECO:0007669"/>
    <property type="project" value="InterPro"/>
</dbReference>
<evidence type="ECO:0000313" key="3">
    <source>
        <dbReference type="Proteomes" id="UP000199017"/>
    </source>
</evidence>
<dbReference type="GO" id="GO:0003677">
    <property type="term" value="F:DNA binding"/>
    <property type="evidence" value="ECO:0007669"/>
    <property type="project" value="InterPro"/>
</dbReference>
<dbReference type="PROSITE" id="PS51464">
    <property type="entry name" value="SIS"/>
    <property type="match status" value="1"/>
</dbReference>
<dbReference type="PANTHER" id="PTHR30514">
    <property type="entry name" value="GLUCOKINASE"/>
    <property type="match status" value="1"/>
</dbReference>
<dbReference type="InterPro" id="IPR046348">
    <property type="entry name" value="SIS_dom_sf"/>
</dbReference>
<feature type="domain" description="SIS" evidence="1">
    <location>
        <begin position="1"/>
        <end position="121"/>
    </location>
</feature>
<dbReference type="OrthoDB" id="6590756at2"/>
<evidence type="ECO:0000313" key="2">
    <source>
        <dbReference type="EMBL" id="SDI03779.1"/>
    </source>
</evidence>
<dbReference type="InterPro" id="IPR047640">
    <property type="entry name" value="RpiR-like"/>
</dbReference>
<proteinExistence type="predicted"/>
<dbReference type="Gene3D" id="3.40.50.10490">
    <property type="entry name" value="Glucose-6-phosphate isomerase like protein, domain 1"/>
    <property type="match status" value="1"/>
</dbReference>